<sequence>MTNAGQPPTTDERLSRLETLFANVGEKVVEHDATIDVLVANIQQLTKRVDTLTVNVNTVATRVDSLAEQAAQDRLAFRERTDRLAAEAAQDRQQAAIDRQEFRNEIRQIWQYLRDRNGGSSPPQ</sequence>
<dbReference type="AlphaFoldDB" id="A0A139X2P8"/>
<evidence type="ECO:0000313" key="1">
    <source>
        <dbReference type="EMBL" id="KYC38979.1"/>
    </source>
</evidence>
<dbReference type="EMBL" id="ANNX02000036">
    <property type="protein sequence ID" value="KYC38979.1"/>
    <property type="molecule type" value="Genomic_DNA"/>
</dbReference>
<evidence type="ECO:0000313" key="2">
    <source>
        <dbReference type="Proteomes" id="UP000076925"/>
    </source>
</evidence>
<accession>A0A139X2P8</accession>
<protein>
    <submittedName>
        <fullName evidence="1">Uncharacterized protein</fullName>
    </submittedName>
</protein>
<keyword evidence="2" id="KW-1185">Reference proteome</keyword>
<organism evidence="1 2">
    <name type="scientific">Scytonema hofmannii PCC 7110</name>
    <dbReference type="NCBI Taxonomy" id="128403"/>
    <lineage>
        <taxon>Bacteria</taxon>
        <taxon>Bacillati</taxon>
        <taxon>Cyanobacteriota</taxon>
        <taxon>Cyanophyceae</taxon>
        <taxon>Nostocales</taxon>
        <taxon>Scytonemataceae</taxon>
        <taxon>Scytonema</taxon>
    </lineage>
</organism>
<reference evidence="1 2" key="1">
    <citation type="journal article" date="2013" name="Genome Biol. Evol.">
        <title>Genomes of Stigonematalean cyanobacteria (subsection V) and the evolution of oxygenic photosynthesis from prokaryotes to plastids.</title>
        <authorList>
            <person name="Dagan T."/>
            <person name="Roettger M."/>
            <person name="Stucken K."/>
            <person name="Landan G."/>
            <person name="Koch R."/>
            <person name="Major P."/>
            <person name="Gould S.B."/>
            <person name="Goremykin V.V."/>
            <person name="Rippka R."/>
            <person name="Tandeau de Marsac N."/>
            <person name="Gugger M."/>
            <person name="Lockhart P.J."/>
            <person name="Allen J.F."/>
            <person name="Brune I."/>
            <person name="Maus I."/>
            <person name="Puhler A."/>
            <person name="Martin W.F."/>
        </authorList>
    </citation>
    <scope>NUCLEOTIDE SEQUENCE [LARGE SCALE GENOMIC DNA]</scope>
    <source>
        <strain evidence="1 2">PCC 7110</strain>
    </source>
</reference>
<dbReference type="RefSeq" id="WP_017743632.1">
    <property type="nucleotide sequence ID" value="NZ_KQ976354.1"/>
</dbReference>
<dbReference type="OrthoDB" id="516125at2"/>
<name>A0A139X2P8_9CYAN</name>
<comment type="caution">
    <text evidence="1">The sequence shown here is derived from an EMBL/GenBank/DDBJ whole genome shotgun (WGS) entry which is preliminary data.</text>
</comment>
<dbReference type="Proteomes" id="UP000076925">
    <property type="component" value="Unassembled WGS sequence"/>
</dbReference>
<proteinExistence type="predicted"/>
<dbReference type="Gene3D" id="1.20.1270.70">
    <property type="entry name" value="Designed single chain three-helix bundle"/>
    <property type="match status" value="1"/>
</dbReference>
<gene>
    <name evidence="1" type="ORF">WA1_33845</name>
</gene>